<dbReference type="NCBIfam" id="TIGR01770">
    <property type="entry name" value="NDH_I_N"/>
    <property type="match status" value="1"/>
</dbReference>
<feature type="transmembrane region" description="Helical" evidence="7">
    <location>
        <begin position="6"/>
        <end position="28"/>
    </location>
</feature>
<geneLocation type="mitochondrion" evidence="9"/>
<evidence type="ECO:0000256" key="1">
    <source>
        <dbReference type="ARBA" id="ARBA00004141"/>
    </source>
</evidence>
<feature type="transmembrane region" description="Helical" evidence="7">
    <location>
        <begin position="250"/>
        <end position="276"/>
    </location>
</feature>
<accession>A0A2L0V1J4</accession>
<feature type="transmembrane region" description="Helical" evidence="7">
    <location>
        <begin position="401"/>
        <end position="431"/>
    </location>
</feature>
<proteinExistence type="inferred from homology"/>
<dbReference type="GeneID" id="35996380"/>
<dbReference type="Pfam" id="PF00361">
    <property type="entry name" value="Proton_antipo_M"/>
    <property type="match status" value="1"/>
</dbReference>
<evidence type="ECO:0000256" key="6">
    <source>
        <dbReference type="ARBA" id="ARBA00023136"/>
    </source>
</evidence>
<keyword evidence="5" id="KW-0520">NAD</keyword>
<keyword evidence="3" id="KW-1278">Translocase</keyword>
<evidence type="ECO:0000256" key="7">
    <source>
        <dbReference type="SAM" id="Phobius"/>
    </source>
</evidence>
<gene>
    <name evidence="9" type="primary">nad2</name>
</gene>
<dbReference type="EMBL" id="MG640570">
    <property type="protein sequence ID" value="AUZ97194.1"/>
    <property type="molecule type" value="Genomic_DNA"/>
</dbReference>
<keyword evidence="2 7" id="KW-0812">Transmembrane</keyword>
<feature type="transmembrane region" description="Helical" evidence="7">
    <location>
        <begin position="376"/>
        <end position="395"/>
    </location>
</feature>
<evidence type="ECO:0000256" key="2">
    <source>
        <dbReference type="ARBA" id="ARBA00022692"/>
    </source>
</evidence>
<keyword evidence="6 7" id="KW-0472">Membrane</keyword>
<dbReference type="AlphaFoldDB" id="A0A2L0V1J4"/>
<feature type="domain" description="NADH:quinone oxidoreductase/Mrp antiporter transmembrane" evidence="8">
    <location>
        <begin position="130"/>
        <end position="426"/>
    </location>
</feature>
<dbReference type="GO" id="GO:0042773">
    <property type="term" value="P:ATP synthesis coupled electron transport"/>
    <property type="evidence" value="ECO:0007669"/>
    <property type="project" value="InterPro"/>
</dbReference>
<evidence type="ECO:0000313" key="9">
    <source>
        <dbReference type="EMBL" id="AUZ97194.1"/>
    </source>
</evidence>
<evidence type="ECO:0000256" key="4">
    <source>
        <dbReference type="ARBA" id="ARBA00022989"/>
    </source>
</evidence>
<dbReference type="HAMAP" id="MF_00445">
    <property type="entry name" value="NDH1_NuoN_1"/>
    <property type="match status" value="1"/>
</dbReference>
<feature type="transmembrane region" description="Helical" evidence="7">
    <location>
        <begin position="110"/>
        <end position="128"/>
    </location>
</feature>
<comment type="subcellular location">
    <subcellularLocation>
        <location evidence="1">Membrane</location>
        <topology evidence="1">Multi-pass membrane protein</topology>
    </subcellularLocation>
</comment>
<feature type="transmembrane region" description="Helical" evidence="7">
    <location>
        <begin position="206"/>
        <end position="229"/>
    </location>
</feature>
<organism evidence="9">
    <name type="scientific">Trilophozia quinquedentata</name>
    <dbReference type="NCBI Taxonomy" id="248352"/>
    <lineage>
        <taxon>Eukaryota</taxon>
        <taxon>Viridiplantae</taxon>
        <taxon>Streptophyta</taxon>
        <taxon>Embryophyta</taxon>
        <taxon>Marchantiophyta</taxon>
        <taxon>Jungermanniopsida</taxon>
        <taxon>Jungermanniidae</taxon>
        <taxon>Jungermanniales</taxon>
        <taxon>Cephaloziineae</taxon>
        <taxon>Lophoziaceae</taxon>
        <taxon>Trilophozia</taxon>
    </lineage>
</organism>
<feature type="transmembrane region" description="Helical" evidence="7">
    <location>
        <begin position="308"/>
        <end position="329"/>
    </location>
</feature>
<dbReference type="InterPro" id="IPR001750">
    <property type="entry name" value="ND/Mrp_TM"/>
</dbReference>
<dbReference type="RefSeq" id="YP_009465551.1">
    <property type="nucleotide sequence ID" value="NC_037041.1"/>
</dbReference>
<feature type="transmembrane region" description="Helical" evidence="7">
    <location>
        <begin position="80"/>
        <end position="103"/>
    </location>
</feature>
<dbReference type="GO" id="GO:0008137">
    <property type="term" value="F:NADH dehydrogenase (ubiquinone) activity"/>
    <property type="evidence" value="ECO:0007669"/>
    <property type="project" value="InterPro"/>
</dbReference>
<evidence type="ECO:0000259" key="8">
    <source>
        <dbReference type="Pfam" id="PF00361"/>
    </source>
</evidence>
<protein>
    <submittedName>
        <fullName evidence="9">NADH dehydrogenase subunit 2</fullName>
    </submittedName>
</protein>
<keyword evidence="9" id="KW-0496">Mitochondrion</keyword>
<name>A0A2L0V1J4_9MARC</name>
<reference evidence="9" key="1">
    <citation type="submission" date="2017-12" db="EMBL/GenBank/DDBJ databases">
        <title>Comparative organellar genomics of the European Calypogeiaceae.</title>
        <authorList>
            <person name="Sawicki J."/>
            <person name="Myszczynski K."/>
        </authorList>
    </citation>
    <scope>NUCLEOTIDE SEQUENCE</scope>
</reference>
<feature type="transmembrane region" description="Helical" evidence="7">
    <location>
        <begin position="134"/>
        <end position="153"/>
    </location>
</feature>
<feature type="transmembrane region" description="Helical" evidence="7">
    <location>
        <begin position="457"/>
        <end position="478"/>
    </location>
</feature>
<feature type="transmembrane region" description="Helical" evidence="7">
    <location>
        <begin position="40"/>
        <end position="60"/>
    </location>
</feature>
<dbReference type="PANTHER" id="PTHR22773">
    <property type="entry name" value="NADH DEHYDROGENASE"/>
    <property type="match status" value="1"/>
</dbReference>
<evidence type="ECO:0000256" key="5">
    <source>
        <dbReference type="ARBA" id="ARBA00023027"/>
    </source>
</evidence>
<evidence type="ECO:0000256" key="3">
    <source>
        <dbReference type="ARBA" id="ARBA00022967"/>
    </source>
</evidence>
<sequence>MFEHDFLALFPEIFLINATIILLIYGVVFSTSKKYDYPPLVRNVGWLGLLSVLITILLVAVGSPLAVANLVYNNSIIDNFTYFCQIFLLLSTVSTIVMCLDYSKQESSNAFESIVLILFSTCSMLFMISAYDLIAMYLAIELQSLCFYVIAASKRDSEFSAEAGLKYFILGAFSSGILLFGCSMIYGFTGVTNFEELAKIFTGYEITLFGAQSSGIFMGILFIAVGFLFKITAVPFHMWAPDVYEGSPTIVTAFFSIAPKISILANMLRVFIYSFYDPTWQQLFFFCSIASMILGALAAMAQNKVKRLLAYSSIGHVGYLLIGFSCGTIEGIQSLLIGTFIYVLMTVNAFAMVLALRQNRFKYIADLGALAKTNPILAITLSITMFAYAGIPPLAGFCSKFYLFFAALGCGAYLLALIGVVTSVISCFYYIRFVKIMYFDTPETWILYKPMDREKSLLLAITVFLITFFFLYPSPLFLVTHQMALCLCL</sequence>
<feature type="transmembrane region" description="Helical" evidence="7">
    <location>
        <begin position="282"/>
        <end position="301"/>
    </location>
</feature>
<feature type="transmembrane region" description="Helical" evidence="7">
    <location>
        <begin position="165"/>
        <end position="186"/>
    </location>
</feature>
<feature type="transmembrane region" description="Helical" evidence="7">
    <location>
        <begin position="335"/>
        <end position="356"/>
    </location>
</feature>
<keyword evidence="4 7" id="KW-1133">Transmembrane helix</keyword>
<dbReference type="GO" id="GO:0016020">
    <property type="term" value="C:membrane"/>
    <property type="evidence" value="ECO:0007669"/>
    <property type="project" value="UniProtKB-SubCell"/>
</dbReference>
<dbReference type="InterPro" id="IPR010096">
    <property type="entry name" value="NADH-Q_OxRdtase_suN/2"/>
</dbReference>